<reference evidence="2" key="1">
    <citation type="journal article" date="2022" name="Cell">
        <title>Design, construction, and in vivo augmentation of a complex gut microbiome.</title>
        <authorList>
            <person name="Cheng A.G."/>
            <person name="Ho P.Y."/>
            <person name="Aranda-Diaz A."/>
            <person name="Jain S."/>
            <person name="Yu F.B."/>
            <person name="Meng X."/>
            <person name="Wang M."/>
            <person name="Iakiviak M."/>
            <person name="Nagashima K."/>
            <person name="Zhao A."/>
            <person name="Murugkar P."/>
            <person name="Patil A."/>
            <person name="Atabakhsh K."/>
            <person name="Weakley A."/>
            <person name="Yan J."/>
            <person name="Brumbaugh A.R."/>
            <person name="Higginbottom S."/>
            <person name="Dimas A."/>
            <person name="Shiver A.L."/>
            <person name="Deutschbauer A."/>
            <person name="Neff N."/>
            <person name="Sonnenburg J.L."/>
            <person name="Huang K.C."/>
            <person name="Fischbach M.A."/>
        </authorList>
    </citation>
    <scope>NUCLEOTIDE SEQUENCE</scope>
    <source>
        <strain evidence="2">AP11</strain>
    </source>
</reference>
<feature type="domain" description="Metallo-beta-lactamase" evidence="1">
    <location>
        <begin position="35"/>
        <end position="225"/>
    </location>
</feature>
<dbReference type="Gene3D" id="3.60.15.10">
    <property type="entry name" value="Ribonuclease Z/Hydroxyacylglutathione hydrolase-like"/>
    <property type="match status" value="1"/>
</dbReference>
<evidence type="ECO:0000313" key="3">
    <source>
        <dbReference type="Proteomes" id="UP001059295"/>
    </source>
</evidence>
<accession>A0ABY5V0V5</accession>
<gene>
    <name evidence="2" type="ORF">NQ491_00470</name>
</gene>
<evidence type="ECO:0000259" key="1">
    <source>
        <dbReference type="SMART" id="SM00849"/>
    </source>
</evidence>
<dbReference type="SUPFAM" id="SSF56281">
    <property type="entry name" value="Metallo-hydrolase/oxidoreductase"/>
    <property type="match status" value="1"/>
</dbReference>
<dbReference type="SMART" id="SM00849">
    <property type="entry name" value="Lactamase_B"/>
    <property type="match status" value="1"/>
</dbReference>
<dbReference type="Proteomes" id="UP001059295">
    <property type="component" value="Chromosome"/>
</dbReference>
<keyword evidence="3" id="KW-1185">Reference proteome</keyword>
<dbReference type="EMBL" id="CP102294">
    <property type="protein sequence ID" value="UWN57284.1"/>
    <property type="molecule type" value="Genomic_DNA"/>
</dbReference>
<sequence length="257" mass="29021">MAKLTFLGTGTSQGVPVISCHCRVCLSPDERDKRLRTSALIETGRETILIDAGPDFRQQMLRAGVERLDGILLTHEHKDHISGLDDVRAFNYTSGAPVKLYAEERVQKRVRQDFDYAFSEHPYPGVPEIDLHTIRPDEPFSIGQTRIVPIRGIHYKLPVLGFRIGPLAYLTDMNQIDEREIDKIRGVDTLVINALRKEPHLSHFTLDEALRISRAVSSNVTYLTHVSHQMGRHAEEQAALPEGVYFAYDGLTVEIPE</sequence>
<evidence type="ECO:0000313" key="2">
    <source>
        <dbReference type="EMBL" id="UWN57284.1"/>
    </source>
</evidence>
<dbReference type="Pfam" id="PF12706">
    <property type="entry name" value="Lactamase_B_2"/>
    <property type="match status" value="1"/>
</dbReference>
<dbReference type="PANTHER" id="PTHR42663:SF6">
    <property type="entry name" value="HYDROLASE C777.06C-RELATED"/>
    <property type="match status" value="1"/>
</dbReference>
<proteinExistence type="predicted"/>
<dbReference type="PANTHER" id="PTHR42663">
    <property type="entry name" value="HYDROLASE C777.06C-RELATED-RELATED"/>
    <property type="match status" value="1"/>
</dbReference>
<dbReference type="CDD" id="cd16279">
    <property type="entry name" value="metallo-hydrolase-like_MBL-fold"/>
    <property type="match status" value="1"/>
</dbReference>
<organism evidence="2 3">
    <name type="scientific">Alistipes ihumii AP11</name>
    <dbReference type="NCBI Taxonomy" id="1211813"/>
    <lineage>
        <taxon>Bacteria</taxon>
        <taxon>Pseudomonadati</taxon>
        <taxon>Bacteroidota</taxon>
        <taxon>Bacteroidia</taxon>
        <taxon>Bacteroidales</taxon>
        <taxon>Rikenellaceae</taxon>
        <taxon>Alistipes</taxon>
    </lineage>
</organism>
<dbReference type="InterPro" id="IPR036866">
    <property type="entry name" value="RibonucZ/Hydroxyglut_hydro"/>
</dbReference>
<dbReference type="GeneID" id="82890162"/>
<protein>
    <submittedName>
        <fullName evidence="2">MBL fold metallo-hydrolase</fullName>
    </submittedName>
</protein>
<name>A0ABY5V0V5_9BACT</name>
<dbReference type="InterPro" id="IPR001279">
    <property type="entry name" value="Metallo-B-lactamas"/>
</dbReference>
<dbReference type="RefSeq" id="WP_019245334.1">
    <property type="nucleotide sequence ID" value="NZ_CAPH01000007.1"/>
</dbReference>